<comment type="caution">
    <text evidence="1">The sequence shown here is derived from an EMBL/GenBank/DDBJ whole genome shotgun (WGS) entry which is preliminary data.</text>
</comment>
<dbReference type="EMBL" id="LNTY01000017">
    <property type="protein sequence ID" value="KXF82751.1"/>
    <property type="molecule type" value="Genomic_DNA"/>
</dbReference>
<name>A0A135IBA4_9GAMM</name>
<reference evidence="1 2" key="1">
    <citation type="submission" date="2015-11" db="EMBL/GenBank/DDBJ databases">
        <title>Genomic Taxonomy of the Vibrionaceae.</title>
        <authorList>
            <person name="Gomez-Gil B."/>
            <person name="Enciso-Ibarra J."/>
        </authorList>
    </citation>
    <scope>NUCLEOTIDE SEQUENCE [LARGE SCALE GENOMIC DNA]</scope>
    <source>
        <strain evidence="1 2">CAIM 912</strain>
    </source>
</reference>
<evidence type="ECO:0000313" key="2">
    <source>
        <dbReference type="Proteomes" id="UP000070529"/>
    </source>
</evidence>
<gene>
    <name evidence="1" type="ORF">ATN88_14905</name>
</gene>
<accession>A0A135IBA4</accession>
<protein>
    <submittedName>
        <fullName evidence="1">Uncharacterized protein</fullName>
    </submittedName>
</protein>
<sequence>MRPYLSINSVCFALDTDNCLIADGNMLSGITKSQIRESVKKFVIFVDGGEKAQKNEPEARFFFG</sequence>
<dbReference type="Proteomes" id="UP000070529">
    <property type="component" value="Unassembled WGS sequence"/>
</dbReference>
<organism evidence="1 2">
    <name type="scientific">Enterovibrio coralii</name>
    <dbReference type="NCBI Taxonomy" id="294935"/>
    <lineage>
        <taxon>Bacteria</taxon>
        <taxon>Pseudomonadati</taxon>
        <taxon>Pseudomonadota</taxon>
        <taxon>Gammaproteobacteria</taxon>
        <taxon>Vibrionales</taxon>
        <taxon>Vibrionaceae</taxon>
        <taxon>Enterovibrio</taxon>
    </lineage>
</organism>
<dbReference type="AlphaFoldDB" id="A0A135IBA4"/>
<proteinExistence type="predicted"/>
<evidence type="ECO:0000313" key="1">
    <source>
        <dbReference type="EMBL" id="KXF82751.1"/>
    </source>
</evidence>
<keyword evidence="2" id="KW-1185">Reference proteome</keyword>